<reference evidence="1" key="2">
    <citation type="submission" date="2015-06" db="UniProtKB">
        <authorList>
            <consortium name="EnsemblProtists"/>
        </authorList>
    </citation>
    <scope>IDENTIFICATION</scope>
    <source>
        <strain evidence="1">Emoy2</strain>
    </source>
</reference>
<accession>M4C4X5</accession>
<evidence type="ECO:0000313" key="2">
    <source>
        <dbReference type="Proteomes" id="UP000011713"/>
    </source>
</evidence>
<organism evidence="1 2">
    <name type="scientific">Hyaloperonospora arabidopsidis (strain Emoy2)</name>
    <name type="common">Downy mildew agent</name>
    <name type="synonym">Peronospora arabidopsidis</name>
    <dbReference type="NCBI Taxonomy" id="559515"/>
    <lineage>
        <taxon>Eukaryota</taxon>
        <taxon>Sar</taxon>
        <taxon>Stramenopiles</taxon>
        <taxon>Oomycota</taxon>
        <taxon>Peronosporomycetes</taxon>
        <taxon>Peronosporales</taxon>
        <taxon>Peronosporaceae</taxon>
        <taxon>Hyaloperonospora</taxon>
    </lineage>
</organism>
<evidence type="ECO:0000313" key="1">
    <source>
        <dbReference type="EnsemblProtists" id="HpaP814145"/>
    </source>
</evidence>
<dbReference type="EMBL" id="JH598268">
    <property type="status" value="NOT_ANNOTATED_CDS"/>
    <property type="molecule type" value="Genomic_DNA"/>
</dbReference>
<dbReference type="VEuPathDB" id="FungiDB:HpaG814145"/>
<dbReference type="Proteomes" id="UP000011713">
    <property type="component" value="Unassembled WGS sequence"/>
</dbReference>
<proteinExistence type="predicted"/>
<reference evidence="2" key="1">
    <citation type="journal article" date="2010" name="Science">
        <title>Signatures of adaptation to obligate biotrophy in the Hyaloperonospora arabidopsidis genome.</title>
        <authorList>
            <person name="Baxter L."/>
            <person name="Tripathy S."/>
            <person name="Ishaque N."/>
            <person name="Boot N."/>
            <person name="Cabral A."/>
            <person name="Kemen E."/>
            <person name="Thines M."/>
            <person name="Ah-Fong A."/>
            <person name="Anderson R."/>
            <person name="Badejoko W."/>
            <person name="Bittner-Eddy P."/>
            <person name="Boore J.L."/>
            <person name="Chibucos M.C."/>
            <person name="Coates M."/>
            <person name="Dehal P."/>
            <person name="Delehaunty K."/>
            <person name="Dong S."/>
            <person name="Downton P."/>
            <person name="Dumas B."/>
            <person name="Fabro G."/>
            <person name="Fronick C."/>
            <person name="Fuerstenberg S.I."/>
            <person name="Fulton L."/>
            <person name="Gaulin E."/>
            <person name="Govers F."/>
            <person name="Hughes L."/>
            <person name="Humphray S."/>
            <person name="Jiang R.H."/>
            <person name="Judelson H."/>
            <person name="Kamoun S."/>
            <person name="Kyung K."/>
            <person name="Meijer H."/>
            <person name="Minx P."/>
            <person name="Morris P."/>
            <person name="Nelson J."/>
            <person name="Phuntumart V."/>
            <person name="Qutob D."/>
            <person name="Rehmany A."/>
            <person name="Rougon-Cardoso A."/>
            <person name="Ryden P."/>
            <person name="Torto-Alalibo T."/>
            <person name="Studholme D."/>
            <person name="Wang Y."/>
            <person name="Win J."/>
            <person name="Wood J."/>
            <person name="Clifton S.W."/>
            <person name="Rogers J."/>
            <person name="Van den Ackerveken G."/>
            <person name="Jones J.D."/>
            <person name="McDowell J.M."/>
            <person name="Beynon J."/>
            <person name="Tyler B.M."/>
        </authorList>
    </citation>
    <scope>NUCLEOTIDE SEQUENCE [LARGE SCALE GENOMIC DNA]</scope>
    <source>
        <strain evidence="2">Emoy2</strain>
    </source>
</reference>
<name>M4C4X5_HYAAE</name>
<dbReference type="AlphaFoldDB" id="M4C4X5"/>
<keyword evidence="2" id="KW-1185">Reference proteome</keyword>
<dbReference type="InParanoid" id="M4C4X5"/>
<protein>
    <submittedName>
        <fullName evidence="1">Uncharacterized protein</fullName>
    </submittedName>
</protein>
<dbReference type="EnsemblProtists" id="HpaT814145">
    <property type="protein sequence ID" value="HpaP814145"/>
    <property type="gene ID" value="HpaG814145"/>
</dbReference>
<sequence>MNDFHGTLARIDQQTQRLEVDLVRVVATLIETPRPHLDASLRQSIRRAESLADLTTLENDNIVEPTDHLDLIARLCVAIAQFEQASAACRQIAEARAQQASVHGVTTAYQVQLMEATMALWTGGDNALHAARQTIEDQRRSPPATASLNPLSLVDSVDTRHQQRDEFDPTLARHFVEFGGVDEFQD</sequence>
<dbReference type="HOGENOM" id="CLU_1457135_0_0_1"/>